<evidence type="ECO:0000259" key="8">
    <source>
        <dbReference type="PROSITE" id="PS52035"/>
    </source>
</evidence>
<dbReference type="GO" id="GO:0008270">
    <property type="term" value="F:zinc ion binding"/>
    <property type="evidence" value="ECO:0007669"/>
    <property type="project" value="InterPro"/>
</dbReference>
<comment type="similarity">
    <text evidence="2 7">Belongs to the peptidase M14 family.</text>
</comment>
<dbReference type="PRINTS" id="PR00765">
    <property type="entry name" value="CRBOXYPTASEA"/>
</dbReference>
<dbReference type="PANTHER" id="PTHR11705">
    <property type="entry name" value="PROTEASE FAMILY M14 CARBOXYPEPTIDASE A,B"/>
    <property type="match status" value="1"/>
</dbReference>
<keyword evidence="4" id="KW-0378">Hydrolase</keyword>
<gene>
    <name evidence="9" type="ORF">A8F95_05955</name>
</gene>
<sequence length="290" mass="32169">MTADLKKFVQWYPGIASLEVIGKSVDGRNLYALKLGTGKEEIMINASHHAREHITTNLTMEMIDQYAYAYETNGKIDGYSARQILNRASIYFVPMVNPDGVALVQKGASSAKNKAAALRINGNKTSFAAWKANVRGVDLNRQYPAKWPTICCNPGKPSPQNYKGPKPLSEPEAKALYDFTLNHHFKTTVSYHSSGQIVFWHFGQTGALKTRDYNLAVKVNKKTGYRLVSPQPNPSGGGYKDWFVQSQKKPGFTIEVAPYVGNGPVPISYFSSIWKQNNSIGLMLANETIK</sequence>
<dbReference type="GO" id="GO:0006508">
    <property type="term" value="P:proteolysis"/>
    <property type="evidence" value="ECO:0007669"/>
    <property type="project" value="UniProtKB-KW"/>
</dbReference>
<dbReference type="Gene3D" id="3.40.630.10">
    <property type="entry name" value="Zn peptidases"/>
    <property type="match status" value="1"/>
</dbReference>
<feature type="domain" description="Peptidase M14" evidence="8">
    <location>
        <begin position="1"/>
        <end position="290"/>
    </location>
</feature>
<dbReference type="PANTHER" id="PTHR11705:SF143">
    <property type="entry name" value="SLL0236 PROTEIN"/>
    <property type="match status" value="1"/>
</dbReference>
<dbReference type="SMART" id="SM00631">
    <property type="entry name" value="Zn_pept"/>
    <property type="match status" value="1"/>
</dbReference>
<evidence type="ECO:0000256" key="7">
    <source>
        <dbReference type="PROSITE-ProRule" id="PRU01379"/>
    </source>
</evidence>
<keyword evidence="3" id="KW-0645">Protease</keyword>
<dbReference type="AlphaFoldDB" id="A0A1B9AZI8"/>
<keyword evidence="10" id="KW-1185">Reference proteome</keyword>
<dbReference type="EMBL" id="MAYT01000012">
    <property type="protein sequence ID" value="OCA89163.1"/>
    <property type="molecule type" value="Genomic_DNA"/>
</dbReference>
<dbReference type="SUPFAM" id="SSF53187">
    <property type="entry name" value="Zn-dependent exopeptidases"/>
    <property type="match status" value="1"/>
</dbReference>
<dbReference type="CDD" id="cd06229">
    <property type="entry name" value="M14_Endopeptidase_I"/>
    <property type="match status" value="1"/>
</dbReference>
<feature type="active site" description="Proton donor/acceptor" evidence="7">
    <location>
        <position position="255"/>
    </location>
</feature>
<dbReference type="PROSITE" id="PS52035">
    <property type="entry name" value="PEPTIDASE_M14"/>
    <property type="match status" value="1"/>
</dbReference>
<evidence type="ECO:0000313" key="9">
    <source>
        <dbReference type="EMBL" id="OCA89163.1"/>
    </source>
</evidence>
<evidence type="ECO:0000313" key="10">
    <source>
        <dbReference type="Proteomes" id="UP000092578"/>
    </source>
</evidence>
<dbReference type="Pfam" id="PF00246">
    <property type="entry name" value="Peptidase_M14"/>
    <property type="match status" value="1"/>
</dbReference>
<evidence type="ECO:0000256" key="3">
    <source>
        <dbReference type="ARBA" id="ARBA00022670"/>
    </source>
</evidence>
<evidence type="ECO:0000256" key="5">
    <source>
        <dbReference type="ARBA" id="ARBA00022833"/>
    </source>
</evidence>
<keyword evidence="6" id="KW-0482">Metalloprotease</keyword>
<dbReference type="GO" id="GO:0004181">
    <property type="term" value="F:metallocarboxypeptidase activity"/>
    <property type="evidence" value="ECO:0007669"/>
    <property type="project" value="InterPro"/>
</dbReference>
<evidence type="ECO:0000256" key="2">
    <source>
        <dbReference type="ARBA" id="ARBA00005988"/>
    </source>
</evidence>
<comment type="cofactor">
    <cofactor evidence="1">
        <name>Zn(2+)</name>
        <dbReference type="ChEBI" id="CHEBI:29105"/>
    </cofactor>
</comment>
<keyword evidence="5" id="KW-0862">Zinc</keyword>
<dbReference type="Proteomes" id="UP000092578">
    <property type="component" value="Unassembled WGS sequence"/>
</dbReference>
<comment type="caution">
    <text evidence="9">The sequence shown here is derived from an EMBL/GenBank/DDBJ whole genome shotgun (WGS) entry which is preliminary data.</text>
</comment>
<dbReference type="GO" id="GO:0005615">
    <property type="term" value="C:extracellular space"/>
    <property type="evidence" value="ECO:0007669"/>
    <property type="project" value="TreeGrafter"/>
</dbReference>
<reference evidence="10" key="1">
    <citation type="submission" date="2016-05" db="EMBL/GenBank/DDBJ databases">
        <authorList>
            <person name="Liu B."/>
            <person name="Wang J."/>
            <person name="Zhu Y."/>
            <person name="Liu G."/>
            <person name="Chen Q."/>
            <person name="Chen Z."/>
            <person name="Lan J."/>
            <person name="Che J."/>
            <person name="Ge C."/>
            <person name="Shi H."/>
            <person name="Pan Z."/>
            <person name="Liu X."/>
        </authorList>
    </citation>
    <scope>NUCLEOTIDE SEQUENCE [LARGE SCALE GENOMIC DNA]</scope>
    <source>
        <strain evidence="10">FJAT-27215</strain>
    </source>
</reference>
<protein>
    <recommendedName>
        <fullName evidence="8">Peptidase M14 domain-containing protein</fullName>
    </recommendedName>
</protein>
<evidence type="ECO:0000256" key="1">
    <source>
        <dbReference type="ARBA" id="ARBA00001947"/>
    </source>
</evidence>
<organism evidence="9 10">
    <name type="scientific">Pseudobacillus wudalianchiensis</name>
    <dbReference type="NCBI Taxonomy" id="1743143"/>
    <lineage>
        <taxon>Bacteria</taxon>
        <taxon>Bacillati</taxon>
        <taxon>Bacillota</taxon>
        <taxon>Bacilli</taxon>
        <taxon>Bacillales</taxon>
        <taxon>Bacillaceae</taxon>
        <taxon>Pseudobacillus</taxon>
    </lineage>
</organism>
<evidence type="ECO:0000256" key="6">
    <source>
        <dbReference type="ARBA" id="ARBA00023049"/>
    </source>
</evidence>
<name>A0A1B9AZI8_9BACI</name>
<evidence type="ECO:0000256" key="4">
    <source>
        <dbReference type="ARBA" id="ARBA00022801"/>
    </source>
</evidence>
<proteinExistence type="inferred from homology"/>
<dbReference type="InterPro" id="IPR034274">
    <property type="entry name" value="ENP1_M14_CPD"/>
</dbReference>
<dbReference type="InterPro" id="IPR000834">
    <property type="entry name" value="Peptidase_M14"/>
</dbReference>
<accession>A0A1B9AZI8</accession>